<dbReference type="Pfam" id="PF00483">
    <property type="entry name" value="NTP_transferase"/>
    <property type="match status" value="1"/>
</dbReference>
<protein>
    <recommendedName>
        <fullName evidence="3 9">Glucose-1-phosphate thymidylyltransferase</fullName>
        <ecNumber evidence="3 9">2.7.7.24</ecNumber>
    </recommendedName>
</protein>
<evidence type="ECO:0000256" key="5">
    <source>
        <dbReference type="ARBA" id="ARBA00022695"/>
    </source>
</evidence>
<dbReference type="EC" id="2.7.7.24" evidence="3 9"/>
<evidence type="ECO:0000256" key="9">
    <source>
        <dbReference type="RuleBase" id="RU003706"/>
    </source>
</evidence>
<keyword evidence="4 9" id="KW-0808">Transferase</keyword>
<evidence type="ECO:0000256" key="4">
    <source>
        <dbReference type="ARBA" id="ARBA00022679"/>
    </source>
</evidence>
<evidence type="ECO:0000256" key="7">
    <source>
        <dbReference type="ARBA" id="ARBA00022842"/>
    </source>
</evidence>
<comment type="similarity">
    <text evidence="2 9">Belongs to the glucose-1-phosphate thymidylyltransferase family.</text>
</comment>
<dbReference type="FunFam" id="3.90.550.10:FF:000023">
    <property type="entry name" value="Glucose-1-phosphate thymidylyltransferase"/>
    <property type="match status" value="1"/>
</dbReference>
<dbReference type="PANTHER" id="PTHR43532">
    <property type="entry name" value="GLUCOSE-1-PHOSPHATE THYMIDYLYLTRANSFERASE"/>
    <property type="match status" value="1"/>
</dbReference>
<evidence type="ECO:0000256" key="2">
    <source>
        <dbReference type="ARBA" id="ARBA00010480"/>
    </source>
</evidence>
<accession>A0A5C6FBD2</accession>
<comment type="function">
    <text evidence="9">Catalyzes the formation of dTDP-glucose, from dTTP and glucose 1-phosphate, as well as its pyrophosphorolysis.</text>
</comment>
<evidence type="ECO:0000313" key="11">
    <source>
        <dbReference type="EMBL" id="TWU57880.1"/>
    </source>
</evidence>
<dbReference type="Proteomes" id="UP000317977">
    <property type="component" value="Unassembled WGS sequence"/>
</dbReference>
<feature type="domain" description="Nucleotidyl transferase" evidence="10">
    <location>
        <begin position="10"/>
        <end position="246"/>
    </location>
</feature>
<evidence type="ECO:0000256" key="6">
    <source>
        <dbReference type="ARBA" id="ARBA00022723"/>
    </source>
</evidence>
<dbReference type="OrthoDB" id="9803871at2"/>
<keyword evidence="6 9" id="KW-0479">Metal-binding</keyword>
<dbReference type="PANTHER" id="PTHR43532:SF1">
    <property type="entry name" value="GLUCOSE-1-PHOSPHATE THYMIDYLYLTRANSFERASE 1"/>
    <property type="match status" value="1"/>
</dbReference>
<evidence type="ECO:0000259" key="10">
    <source>
        <dbReference type="Pfam" id="PF00483"/>
    </source>
</evidence>
<dbReference type="GO" id="GO:0046872">
    <property type="term" value="F:metal ion binding"/>
    <property type="evidence" value="ECO:0007669"/>
    <property type="project" value="UniProtKB-KW"/>
</dbReference>
<gene>
    <name evidence="11" type="primary">rmlA</name>
    <name evidence="11" type="ORF">Poly59_07890</name>
</gene>
<dbReference type="EMBL" id="SJPX01000001">
    <property type="protein sequence ID" value="TWU57880.1"/>
    <property type="molecule type" value="Genomic_DNA"/>
</dbReference>
<sequence length="309" mass="33466">MTSTKPACTKGIILAGGSGTRMAPMTLGCNKQLLPIYDKPLVYYPLSTLMLAGVNDVLLISSPGEINKFEQLFGDGSQFGISIQYKVQQEPNGLAQAFVLGKEFIGKDSVALILGDNVFYGHGLSKTLQAVAQSDSGGTVFAYEVSDPERYGVIEMDADGRPTAIVEKPKQPKSKYAVPGIYFFDNRVVAFAEAVKPSPRGEYEITDVIQQYMDDGSLSVQKFGRGIAWLDTGTPMALLQASNFIAAIEQRQGLRICCPEEIAARMGFITPEQLAELADPMKSDYGKYLQGVAKQLIEDPARVDAVEVA</sequence>
<dbReference type="GO" id="GO:0008879">
    <property type="term" value="F:glucose-1-phosphate thymidylyltransferase activity"/>
    <property type="evidence" value="ECO:0007669"/>
    <property type="project" value="UniProtKB-EC"/>
</dbReference>
<dbReference type="RefSeq" id="WP_146532696.1">
    <property type="nucleotide sequence ID" value="NZ_SJPX01000001.1"/>
</dbReference>
<evidence type="ECO:0000256" key="1">
    <source>
        <dbReference type="ARBA" id="ARBA00001946"/>
    </source>
</evidence>
<dbReference type="SUPFAM" id="SSF53448">
    <property type="entry name" value="Nucleotide-diphospho-sugar transferases"/>
    <property type="match status" value="1"/>
</dbReference>
<evidence type="ECO:0000256" key="8">
    <source>
        <dbReference type="ARBA" id="ARBA00049336"/>
    </source>
</evidence>
<proteinExistence type="inferred from homology"/>
<organism evidence="11 12">
    <name type="scientific">Rubripirellula reticaptiva</name>
    <dbReference type="NCBI Taxonomy" id="2528013"/>
    <lineage>
        <taxon>Bacteria</taxon>
        <taxon>Pseudomonadati</taxon>
        <taxon>Planctomycetota</taxon>
        <taxon>Planctomycetia</taxon>
        <taxon>Pirellulales</taxon>
        <taxon>Pirellulaceae</taxon>
        <taxon>Rubripirellula</taxon>
    </lineage>
</organism>
<dbReference type="InterPro" id="IPR029044">
    <property type="entry name" value="Nucleotide-diphossugar_trans"/>
</dbReference>
<evidence type="ECO:0000313" key="12">
    <source>
        <dbReference type="Proteomes" id="UP000317977"/>
    </source>
</evidence>
<dbReference type="CDD" id="cd02538">
    <property type="entry name" value="G1P_TT_short"/>
    <property type="match status" value="1"/>
</dbReference>
<name>A0A5C6FBD2_9BACT</name>
<comment type="caution">
    <text evidence="11">The sequence shown here is derived from an EMBL/GenBank/DDBJ whole genome shotgun (WGS) entry which is preliminary data.</text>
</comment>
<comment type="cofactor">
    <cofactor evidence="1">
        <name>Mg(2+)</name>
        <dbReference type="ChEBI" id="CHEBI:18420"/>
    </cofactor>
</comment>
<keyword evidence="7 9" id="KW-0460">Magnesium</keyword>
<evidence type="ECO:0000256" key="3">
    <source>
        <dbReference type="ARBA" id="ARBA00012461"/>
    </source>
</evidence>
<keyword evidence="5 9" id="KW-0548">Nucleotidyltransferase</keyword>
<dbReference type="InterPro" id="IPR005907">
    <property type="entry name" value="G1P_thy_trans_s"/>
</dbReference>
<dbReference type="AlphaFoldDB" id="A0A5C6FBD2"/>
<comment type="catalytic activity">
    <reaction evidence="8 9">
        <text>dTTP + alpha-D-glucose 1-phosphate + H(+) = dTDP-alpha-D-glucose + diphosphate</text>
        <dbReference type="Rhea" id="RHEA:15225"/>
        <dbReference type="ChEBI" id="CHEBI:15378"/>
        <dbReference type="ChEBI" id="CHEBI:33019"/>
        <dbReference type="ChEBI" id="CHEBI:37568"/>
        <dbReference type="ChEBI" id="CHEBI:57477"/>
        <dbReference type="ChEBI" id="CHEBI:58601"/>
        <dbReference type="EC" id="2.7.7.24"/>
    </reaction>
</comment>
<keyword evidence="12" id="KW-1185">Reference proteome</keyword>
<dbReference type="NCBIfam" id="TIGR01207">
    <property type="entry name" value="rmlA"/>
    <property type="match status" value="1"/>
</dbReference>
<dbReference type="Gene3D" id="3.90.550.10">
    <property type="entry name" value="Spore Coat Polysaccharide Biosynthesis Protein SpsA, Chain A"/>
    <property type="match status" value="1"/>
</dbReference>
<reference evidence="11 12" key="1">
    <citation type="submission" date="2019-02" db="EMBL/GenBank/DDBJ databases">
        <title>Deep-cultivation of Planctomycetes and their phenomic and genomic characterization uncovers novel biology.</title>
        <authorList>
            <person name="Wiegand S."/>
            <person name="Jogler M."/>
            <person name="Boedeker C."/>
            <person name="Pinto D."/>
            <person name="Vollmers J."/>
            <person name="Rivas-Marin E."/>
            <person name="Kohn T."/>
            <person name="Peeters S.H."/>
            <person name="Heuer A."/>
            <person name="Rast P."/>
            <person name="Oberbeckmann S."/>
            <person name="Bunk B."/>
            <person name="Jeske O."/>
            <person name="Meyerdierks A."/>
            <person name="Storesund J.E."/>
            <person name="Kallscheuer N."/>
            <person name="Luecker S."/>
            <person name="Lage O.M."/>
            <person name="Pohl T."/>
            <person name="Merkel B.J."/>
            <person name="Hornburger P."/>
            <person name="Mueller R.-W."/>
            <person name="Bruemmer F."/>
            <person name="Labrenz M."/>
            <person name="Spormann A.M."/>
            <person name="Op Den Camp H."/>
            <person name="Overmann J."/>
            <person name="Amann R."/>
            <person name="Jetten M.S.M."/>
            <person name="Mascher T."/>
            <person name="Medema M.H."/>
            <person name="Devos D.P."/>
            <person name="Kaster A.-K."/>
            <person name="Ovreas L."/>
            <person name="Rohde M."/>
            <person name="Galperin M.Y."/>
            <person name="Jogler C."/>
        </authorList>
    </citation>
    <scope>NUCLEOTIDE SEQUENCE [LARGE SCALE GENOMIC DNA]</scope>
    <source>
        <strain evidence="11 12">Poly59</strain>
    </source>
</reference>
<dbReference type="InterPro" id="IPR005835">
    <property type="entry name" value="NTP_transferase_dom"/>
</dbReference>